<proteinExistence type="predicted"/>
<dbReference type="RefSeq" id="WP_121642082.1">
    <property type="nucleotide sequence ID" value="NZ_CP033052.1"/>
</dbReference>
<name>A0AAP3CEE2_BACVA</name>
<evidence type="ECO:0000313" key="1">
    <source>
        <dbReference type="EMBL" id="MCY8315222.1"/>
    </source>
</evidence>
<organism evidence="1 2">
    <name type="scientific">Bacillus vallismortis</name>
    <dbReference type="NCBI Taxonomy" id="72361"/>
    <lineage>
        <taxon>Bacteria</taxon>
        <taxon>Bacillati</taxon>
        <taxon>Bacillota</taxon>
        <taxon>Bacilli</taxon>
        <taxon>Bacillales</taxon>
        <taxon>Bacillaceae</taxon>
        <taxon>Bacillus</taxon>
    </lineage>
</organism>
<dbReference type="AlphaFoldDB" id="A0AAP3CEE2"/>
<gene>
    <name evidence="1" type="ORF">MOC71_00345</name>
</gene>
<accession>A0AAP3CEE2</accession>
<sequence>MIEKLKTILTHLESLNNHVGGEIISKEELKEQHENLHDFKKLIESLDKLLEESKTVDYNNPDSIDNNLMNIHKLMTSFEWHFSEIDDLTVTLFKNYNDSLGK</sequence>
<protein>
    <submittedName>
        <fullName evidence="1">Uncharacterized protein</fullName>
    </submittedName>
</protein>
<dbReference type="EMBL" id="JALAOH010000001">
    <property type="protein sequence ID" value="MCY8315222.1"/>
    <property type="molecule type" value="Genomic_DNA"/>
</dbReference>
<evidence type="ECO:0000313" key="2">
    <source>
        <dbReference type="Proteomes" id="UP001067121"/>
    </source>
</evidence>
<comment type="caution">
    <text evidence="1">The sequence shown here is derived from an EMBL/GenBank/DDBJ whole genome shotgun (WGS) entry which is preliminary data.</text>
</comment>
<dbReference type="Proteomes" id="UP001067121">
    <property type="component" value="Unassembled WGS sequence"/>
</dbReference>
<reference evidence="1" key="1">
    <citation type="submission" date="2022-02" db="EMBL/GenBank/DDBJ databases">
        <title>Crop Bioprotection Bacillus Genome Sequencing.</title>
        <authorList>
            <person name="Dunlap C."/>
        </authorList>
    </citation>
    <scope>NUCLEOTIDE SEQUENCE</scope>
    <source>
        <strain evidence="1">98-1</strain>
    </source>
</reference>
<dbReference type="GeneID" id="76985781"/>